<dbReference type="AlphaFoldDB" id="A0A9N9HDI2"/>
<reference evidence="2" key="1">
    <citation type="submission" date="2021-06" db="EMBL/GenBank/DDBJ databases">
        <authorList>
            <person name="Kallberg Y."/>
            <person name="Tangrot J."/>
            <person name="Rosling A."/>
        </authorList>
    </citation>
    <scope>NUCLEOTIDE SEQUENCE</scope>
    <source>
        <strain evidence="2">MT106</strain>
    </source>
</reference>
<sequence length="96" mass="10783">AGGNITTRTNNTYDASPSITNNGSSNAFFAAIFQPSQESQSVREEVYTYMDNIITPQVTPDINPWKWWAEHEKKFPMLAIMTHKYLSIPATSVPSE</sequence>
<protein>
    <submittedName>
        <fullName evidence="2">3077_t:CDS:1</fullName>
    </submittedName>
</protein>
<dbReference type="EMBL" id="CAJVPL010009074">
    <property type="protein sequence ID" value="CAG8676686.1"/>
    <property type="molecule type" value="Genomic_DNA"/>
</dbReference>
<accession>A0A9N9HDI2</accession>
<evidence type="ECO:0000313" key="2">
    <source>
        <dbReference type="EMBL" id="CAG8676686.1"/>
    </source>
</evidence>
<evidence type="ECO:0000259" key="1">
    <source>
        <dbReference type="Pfam" id="PF05699"/>
    </source>
</evidence>
<name>A0A9N9HDI2_9GLOM</name>
<evidence type="ECO:0000313" key="3">
    <source>
        <dbReference type="Proteomes" id="UP000789831"/>
    </source>
</evidence>
<feature type="non-terminal residue" evidence="2">
    <location>
        <position position="1"/>
    </location>
</feature>
<dbReference type="GO" id="GO:0046983">
    <property type="term" value="F:protein dimerization activity"/>
    <property type="evidence" value="ECO:0007669"/>
    <property type="project" value="InterPro"/>
</dbReference>
<dbReference type="SUPFAM" id="SSF53098">
    <property type="entry name" value="Ribonuclease H-like"/>
    <property type="match status" value="1"/>
</dbReference>
<dbReference type="OrthoDB" id="2442333at2759"/>
<gene>
    <name evidence="2" type="ORF">AGERDE_LOCUS12492</name>
</gene>
<keyword evidence="3" id="KW-1185">Reference proteome</keyword>
<dbReference type="InterPro" id="IPR008906">
    <property type="entry name" value="HATC_C_dom"/>
</dbReference>
<dbReference type="Pfam" id="PF05699">
    <property type="entry name" value="Dimer_Tnp_hAT"/>
    <property type="match status" value="1"/>
</dbReference>
<proteinExistence type="predicted"/>
<dbReference type="Proteomes" id="UP000789831">
    <property type="component" value="Unassembled WGS sequence"/>
</dbReference>
<organism evidence="2 3">
    <name type="scientific">Ambispora gerdemannii</name>
    <dbReference type="NCBI Taxonomy" id="144530"/>
    <lineage>
        <taxon>Eukaryota</taxon>
        <taxon>Fungi</taxon>
        <taxon>Fungi incertae sedis</taxon>
        <taxon>Mucoromycota</taxon>
        <taxon>Glomeromycotina</taxon>
        <taxon>Glomeromycetes</taxon>
        <taxon>Archaeosporales</taxon>
        <taxon>Ambisporaceae</taxon>
        <taxon>Ambispora</taxon>
    </lineage>
</organism>
<dbReference type="InterPro" id="IPR012337">
    <property type="entry name" value="RNaseH-like_sf"/>
</dbReference>
<comment type="caution">
    <text evidence="2">The sequence shown here is derived from an EMBL/GenBank/DDBJ whole genome shotgun (WGS) entry which is preliminary data.</text>
</comment>
<feature type="domain" description="HAT C-terminal dimerisation" evidence="1">
    <location>
        <begin position="48"/>
        <end position="96"/>
    </location>
</feature>